<protein>
    <submittedName>
        <fullName evidence="4">TetR/AcrR family transcriptional regulator</fullName>
    </submittedName>
</protein>
<dbReference type="RefSeq" id="WP_342705089.1">
    <property type="nucleotide sequence ID" value="NZ_CP109822.1"/>
</dbReference>
<evidence type="ECO:0000259" key="3">
    <source>
        <dbReference type="PROSITE" id="PS50977"/>
    </source>
</evidence>
<dbReference type="InterPro" id="IPR036271">
    <property type="entry name" value="Tet_transcr_reg_TetR-rel_C_sf"/>
</dbReference>
<evidence type="ECO:0000256" key="1">
    <source>
        <dbReference type="ARBA" id="ARBA00023125"/>
    </source>
</evidence>
<dbReference type="SUPFAM" id="SSF46689">
    <property type="entry name" value="Homeodomain-like"/>
    <property type="match status" value="1"/>
</dbReference>
<sequence>MITAPLPPRLTREESRLQTRAHLLAAAKRLFVDRGFGATSLRDIAAEAGYTQGAFYSNFASKEALFVELMQSRSTAQVADIARALSDPSASGNDILDALEVWSRTVDAEPEWSVLGVEFKLQGRRNPDFAKAAQALLDAHRDGLACCIEQIFARFGKVPPESPTVLAVSFMGLSQGLSLHESILSEVPIGHMIMVFLRSLLASAEPVRSSARPRAQKN</sequence>
<dbReference type="InterPro" id="IPR009057">
    <property type="entry name" value="Homeodomain-like_sf"/>
</dbReference>
<keyword evidence="5" id="KW-1185">Reference proteome</keyword>
<dbReference type="PROSITE" id="PS50977">
    <property type="entry name" value="HTH_TETR_2"/>
    <property type="match status" value="1"/>
</dbReference>
<proteinExistence type="predicted"/>
<evidence type="ECO:0000313" key="4">
    <source>
        <dbReference type="EMBL" id="XAE50435.1"/>
    </source>
</evidence>
<dbReference type="PANTHER" id="PTHR30055:SF146">
    <property type="entry name" value="HTH-TYPE TRANSCRIPTIONAL DUAL REGULATOR CECR"/>
    <property type="match status" value="1"/>
</dbReference>
<organism evidence="4 5">
    <name type="scientific">Burkholderia arboris</name>
    <dbReference type="NCBI Taxonomy" id="488730"/>
    <lineage>
        <taxon>Bacteria</taxon>
        <taxon>Pseudomonadati</taxon>
        <taxon>Pseudomonadota</taxon>
        <taxon>Betaproteobacteria</taxon>
        <taxon>Burkholderiales</taxon>
        <taxon>Burkholderiaceae</taxon>
        <taxon>Burkholderia</taxon>
        <taxon>Burkholderia cepacia complex</taxon>
    </lineage>
</organism>
<accession>A0ABZ3DMP2</accession>
<dbReference type="SUPFAM" id="SSF48498">
    <property type="entry name" value="Tetracyclin repressor-like, C-terminal domain"/>
    <property type="match status" value="1"/>
</dbReference>
<dbReference type="Gene3D" id="1.10.357.10">
    <property type="entry name" value="Tetracycline Repressor, domain 2"/>
    <property type="match status" value="1"/>
</dbReference>
<evidence type="ECO:0000256" key="2">
    <source>
        <dbReference type="PROSITE-ProRule" id="PRU00335"/>
    </source>
</evidence>
<reference evidence="4 5" key="1">
    <citation type="submission" date="2022-10" db="EMBL/GenBank/DDBJ databases">
        <title>Genomic of Burkholderia cepacia PN-1.</title>
        <authorList>
            <person name="Yang Y."/>
            <person name="Guan H."/>
            <person name="Huang J."/>
        </authorList>
    </citation>
    <scope>NUCLEOTIDE SEQUENCE [LARGE SCALE GENOMIC DNA]</scope>
    <source>
        <strain evidence="4 5">PN-1</strain>
    </source>
</reference>
<dbReference type="PRINTS" id="PR00455">
    <property type="entry name" value="HTHTETR"/>
</dbReference>
<dbReference type="InterPro" id="IPR001647">
    <property type="entry name" value="HTH_TetR"/>
</dbReference>
<keyword evidence="1 2" id="KW-0238">DNA-binding</keyword>
<dbReference type="EMBL" id="CP109822">
    <property type="protein sequence ID" value="XAE50435.1"/>
    <property type="molecule type" value="Genomic_DNA"/>
</dbReference>
<feature type="domain" description="HTH tetR-type" evidence="3">
    <location>
        <begin position="17"/>
        <end position="77"/>
    </location>
</feature>
<dbReference type="PANTHER" id="PTHR30055">
    <property type="entry name" value="HTH-TYPE TRANSCRIPTIONAL REGULATOR RUTR"/>
    <property type="match status" value="1"/>
</dbReference>
<dbReference type="InterPro" id="IPR050109">
    <property type="entry name" value="HTH-type_TetR-like_transc_reg"/>
</dbReference>
<dbReference type="Proteomes" id="UP001448498">
    <property type="component" value="Chromosome 3"/>
</dbReference>
<gene>
    <name evidence="4" type="ORF">OHZ10_28510</name>
</gene>
<dbReference type="Pfam" id="PF00440">
    <property type="entry name" value="TetR_N"/>
    <property type="match status" value="1"/>
</dbReference>
<evidence type="ECO:0000313" key="5">
    <source>
        <dbReference type="Proteomes" id="UP001448498"/>
    </source>
</evidence>
<name>A0ABZ3DMP2_9BURK</name>
<feature type="DNA-binding region" description="H-T-H motif" evidence="2">
    <location>
        <begin position="40"/>
        <end position="59"/>
    </location>
</feature>